<dbReference type="EnsemblMetazoa" id="BGLB022239-RA">
    <property type="protein sequence ID" value="BGLB022239-PA"/>
    <property type="gene ID" value="BGLB022239"/>
</dbReference>
<dbReference type="PANTHER" id="PTHR13800">
    <property type="entry name" value="TRANSIENT RECEPTOR POTENTIAL CATION CHANNEL, SUBFAMILY M, MEMBER 6"/>
    <property type="match status" value="1"/>
</dbReference>
<dbReference type="PANTHER" id="PTHR13800:SF12">
    <property type="entry name" value="TRANSIENT RECEPTOR POTENTIAL CATION CHANNEL SUBFAMILY M MEMBER-LIKE 2"/>
    <property type="match status" value="1"/>
</dbReference>
<keyword evidence="1" id="KW-0472">Membrane</keyword>
<feature type="transmembrane region" description="Helical" evidence="1">
    <location>
        <begin position="55"/>
        <end position="80"/>
    </location>
</feature>
<dbReference type="VEuPathDB" id="VectorBase:BGLB022239"/>
<dbReference type="KEGG" id="bgt:106061732"/>
<evidence type="ECO:0000313" key="3">
    <source>
        <dbReference type="Proteomes" id="UP000076420"/>
    </source>
</evidence>
<dbReference type="Proteomes" id="UP000076420">
    <property type="component" value="Unassembled WGS sequence"/>
</dbReference>
<evidence type="ECO:0000256" key="1">
    <source>
        <dbReference type="SAM" id="Phobius"/>
    </source>
</evidence>
<protein>
    <recommendedName>
        <fullName evidence="4">Ion transport domain-containing protein</fullName>
    </recommendedName>
</protein>
<dbReference type="STRING" id="6526.A0A2C9KPX7"/>
<sequence>MNPLLIFHILKRPFWSLFGDFSINDIDTDVKECTTDSAIYDSYTELRCPSKSGTYLVPALMGIYVIIVDILLFNLLIALFNADIIQIEKKASQIWHHQTLSFTFEHIKMICLPPPFTVLMPVLLYLQKKDDPNSPFVKEEKDRDKMIKLANIEKQQRDICIEEMENKE</sequence>
<proteinExistence type="predicted"/>
<dbReference type="AlphaFoldDB" id="A0A2C9KPX7"/>
<gene>
    <name evidence="2" type="primary">106061732</name>
</gene>
<keyword evidence="1" id="KW-1133">Transmembrane helix</keyword>
<organism evidence="2 3">
    <name type="scientific">Biomphalaria glabrata</name>
    <name type="common">Bloodfluke planorb</name>
    <name type="synonym">Freshwater snail</name>
    <dbReference type="NCBI Taxonomy" id="6526"/>
    <lineage>
        <taxon>Eukaryota</taxon>
        <taxon>Metazoa</taxon>
        <taxon>Spiralia</taxon>
        <taxon>Lophotrochozoa</taxon>
        <taxon>Mollusca</taxon>
        <taxon>Gastropoda</taxon>
        <taxon>Heterobranchia</taxon>
        <taxon>Euthyneura</taxon>
        <taxon>Panpulmonata</taxon>
        <taxon>Hygrophila</taxon>
        <taxon>Lymnaeoidea</taxon>
        <taxon>Planorbidae</taxon>
        <taxon>Biomphalaria</taxon>
    </lineage>
</organism>
<dbReference type="InterPro" id="IPR050927">
    <property type="entry name" value="TRPM"/>
</dbReference>
<reference evidence="2" key="1">
    <citation type="submission" date="2020-05" db="UniProtKB">
        <authorList>
            <consortium name="EnsemblMetazoa"/>
        </authorList>
    </citation>
    <scope>IDENTIFICATION</scope>
    <source>
        <strain evidence="2">BB02</strain>
    </source>
</reference>
<dbReference type="GO" id="GO:0099604">
    <property type="term" value="F:ligand-gated calcium channel activity"/>
    <property type="evidence" value="ECO:0007669"/>
    <property type="project" value="TreeGrafter"/>
</dbReference>
<evidence type="ECO:0000313" key="2">
    <source>
        <dbReference type="EnsemblMetazoa" id="BGLB022239-PA"/>
    </source>
</evidence>
<evidence type="ECO:0008006" key="4">
    <source>
        <dbReference type="Google" id="ProtNLM"/>
    </source>
</evidence>
<dbReference type="VEuPathDB" id="VectorBase:BGLAX_038190"/>
<keyword evidence="1" id="KW-0812">Transmembrane</keyword>
<dbReference type="GO" id="GO:0005886">
    <property type="term" value="C:plasma membrane"/>
    <property type="evidence" value="ECO:0007669"/>
    <property type="project" value="TreeGrafter"/>
</dbReference>
<accession>A0A2C9KPX7</accession>
<name>A0A2C9KPX7_BIOGL</name>